<evidence type="ECO:0000256" key="1">
    <source>
        <dbReference type="ARBA" id="ARBA00000142"/>
    </source>
</evidence>
<organism evidence="7">
    <name type="scientific">freshwater metagenome</name>
    <dbReference type="NCBI Taxonomy" id="449393"/>
    <lineage>
        <taxon>unclassified sequences</taxon>
        <taxon>metagenomes</taxon>
        <taxon>ecological metagenomes</taxon>
    </lineage>
</organism>
<dbReference type="Gene3D" id="3.40.50.150">
    <property type="entry name" value="Vaccinia Virus protein VP39"/>
    <property type="match status" value="1"/>
</dbReference>
<dbReference type="EMBL" id="CAEZWD010000005">
    <property type="protein sequence ID" value="CAB4641488.1"/>
    <property type="molecule type" value="Genomic_DNA"/>
</dbReference>
<reference evidence="7" key="1">
    <citation type="submission" date="2020-05" db="EMBL/GenBank/DDBJ databases">
        <authorList>
            <person name="Chiriac C."/>
            <person name="Salcher M."/>
            <person name="Ghai R."/>
            <person name="Kavagutti S V."/>
        </authorList>
    </citation>
    <scope>NUCLEOTIDE SEQUENCE</scope>
</reference>
<comment type="catalytic activity">
    <reaction evidence="1">
        <text>guanosine(46) in tRNA + S-adenosyl-L-methionine = N(7)-methylguanosine(46) in tRNA + S-adenosyl-L-homocysteine</text>
        <dbReference type="Rhea" id="RHEA:42708"/>
        <dbReference type="Rhea" id="RHEA-COMP:10188"/>
        <dbReference type="Rhea" id="RHEA-COMP:10189"/>
        <dbReference type="ChEBI" id="CHEBI:57856"/>
        <dbReference type="ChEBI" id="CHEBI:59789"/>
        <dbReference type="ChEBI" id="CHEBI:74269"/>
        <dbReference type="ChEBI" id="CHEBI:74480"/>
        <dbReference type="EC" id="2.1.1.33"/>
    </reaction>
</comment>
<keyword evidence="3" id="KW-0489">Methyltransferase</keyword>
<protein>
    <recommendedName>
        <fullName evidence="2">tRNA (guanine(46)-N(7))-methyltransferase</fullName>
        <ecNumber evidence="2">2.1.1.33</ecNumber>
    </recommendedName>
</protein>
<keyword evidence="5" id="KW-0949">S-adenosyl-L-methionine</keyword>
<dbReference type="AlphaFoldDB" id="A0A6J6JYB1"/>
<evidence type="ECO:0000256" key="4">
    <source>
        <dbReference type="ARBA" id="ARBA00022679"/>
    </source>
</evidence>
<dbReference type="NCBIfam" id="TIGR00091">
    <property type="entry name" value="tRNA (guanosine(46)-N7)-methyltransferase TrmB"/>
    <property type="match status" value="1"/>
</dbReference>
<evidence type="ECO:0000256" key="5">
    <source>
        <dbReference type="ARBA" id="ARBA00022691"/>
    </source>
</evidence>
<proteinExistence type="inferred from homology"/>
<keyword evidence="4" id="KW-0808">Transferase</keyword>
<evidence type="ECO:0000313" key="7">
    <source>
        <dbReference type="EMBL" id="CAB4641488.1"/>
    </source>
</evidence>
<dbReference type="InterPro" id="IPR003358">
    <property type="entry name" value="tRNA_(Gua-N-7)_MeTrfase_Trmb"/>
</dbReference>
<name>A0A6J6JYB1_9ZZZZ</name>
<dbReference type="EC" id="2.1.1.33" evidence="2"/>
<dbReference type="InterPro" id="IPR055361">
    <property type="entry name" value="tRNA_methyltr_TrmB_bact"/>
</dbReference>
<evidence type="ECO:0000256" key="3">
    <source>
        <dbReference type="ARBA" id="ARBA00022603"/>
    </source>
</evidence>
<evidence type="ECO:0000256" key="6">
    <source>
        <dbReference type="ARBA" id="ARBA00022694"/>
    </source>
</evidence>
<keyword evidence="6" id="KW-0819">tRNA processing</keyword>
<dbReference type="CDD" id="cd02440">
    <property type="entry name" value="AdoMet_MTases"/>
    <property type="match status" value="1"/>
</dbReference>
<dbReference type="GO" id="GO:0008176">
    <property type="term" value="F:tRNA (guanine(46)-N7)-methyltransferase activity"/>
    <property type="evidence" value="ECO:0007669"/>
    <property type="project" value="UniProtKB-EC"/>
</dbReference>
<dbReference type="SUPFAM" id="SSF53335">
    <property type="entry name" value="S-adenosyl-L-methionine-dependent methyltransferases"/>
    <property type="match status" value="1"/>
</dbReference>
<dbReference type="HAMAP" id="MF_01057">
    <property type="entry name" value="tRNA_methyltr_TrmB"/>
    <property type="match status" value="1"/>
</dbReference>
<dbReference type="PANTHER" id="PTHR23417:SF14">
    <property type="entry name" value="PENTACOTRIPEPTIDE-REPEAT REGION OF PRORP DOMAIN-CONTAINING PROTEIN"/>
    <property type="match status" value="1"/>
</dbReference>
<dbReference type="PANTHER" id="PTHR23417">
    <property type="entry name" value="3-DEOXY-D-MANNO-OCTULOSONIC-ACID TRANSFERASE/TRNA GUANINE-N 7 - -METHYLTRANSFERASE"/>
    <property type="match status" value="1"/>
</dbReference>
<evidence type="ECO:0000256" key="2">
    <source>
        <dbReference type="ARBA" id="ARBA00011977"/>
    </source>
</evidence>
<gene>
    <name evidence="7" type="ORF">UFOPK2171_00111</name>
</gene>
<dbReference type="GO" id="GO:0043527">
    <property type="term" value="C:tRNA methyltransferase complex"/>
    <property type="evidence" value="ECO:0007669"/>
    <property type="project" value="TreeGrafter"/>
</dbReference>
<sequence>MSASRERTLRELLPNFEISGLKRPIDLAKVFNREMVIVDFGSGMGLHALSLASSSPDVGVLAIDVHTVGLLAIAEIATEQELTNLRTHHGDGMDVFTDWLKPESIAEVHVLFPDPWPKARHHKRRLISQLFLDQVFALLKPGGRMVFVTDDESYFESASATIAAHKFRVIQSDWDIPMTTYHQRAVRLGHKISQLSAYKS</sequence>
<dbReference type="PROSITE" id="PS51625">
    <property type="entry name" value="SAM_MT_TRMB"/>
    <property type="match status" value="1"/>
</dbReference>
<accession>A0A6J6JYB1</accession>
<dbReference type="Pfam" id="PF02390">
    <property type="entry name" value="Methyltransf_4"/>
    <property type="match status" value="1"/>
</dbReference>
<dbReference type="InterPro" id="IPR029063">
    <property type="entry name" value="SAM-dependent_MTases_sf"/>
</dbReference>